<feature type="domain" description="Glycosyltransferase subfamily 4-like N-terminal" evidence="2">
    <location>
        <begin position="22"/>
        <end position="174"/>
    </location>
</feature>
<dbReference type="InterPro" id="IPR001296">
    <property type="entry name" value="Glyco_trans_1"/>
</dbReference>
<dbReference type="EMBL" id="PFEN01000014">
    <property type="protein sequence ID" value="PJE69655.1"/>
    <property type="molecule type" value="Genomic_DNA"/>
</dbReference>
<dbReference type="Gene3D" id="3.40.50.2000">
    <property type="entry name" value="Glycogen Phosphorylase B"/>
    <property type="match status" value="2"/>
</dbReference>
<evidence type="ECO:0000313" key="3">
    <source>
        <dbReference type="EMBL" id="PJE69655.1"/>
    </source>
</evidence>
<proteinExistence type="predicted"/>
<dbReference type="PANTHER" id="PTHR12526">
    <property type="entry name" value="GLYCOSYLTRANSFERASE"/>
    <property type="match status" value="1"/>
</dbReference>
<evidence type="ECO:0000259" key="1">
    <source>
        <dbReference type="Pfam" id="PF00534"/>
    </source>
</evidence>
<dbReference type="SUPFAM" id="SSF53756">
    <property type="entry name" value="UDP-Glycosyltransferase/glycogen phosphorylase"/>
    <property type="match status" value="1"/>
</dbReference>
<comment type="caution">
    <text evidence="3">The sequence shown here is derived from an EMBL/GenBank/DDBJ whole genome shotgun (WGS) entry which is preliminary data.</text>
</comment>
<dbReference type="Proteomes" id="UP000236946">
    <property type="component" value="Unassembled WGS sequence"/>
</dbReference>
<protein>
    <recommendedName>
        <fullName evidence="5">Glycosyl transferase</fullName>
    </recommendedName>
</protein>
<dbReference type="GO" id="GO:0016757">
    <property type="term" value="F:glycosyltransferase activity"/>
    <property type="evidence" value="ECO:0007669"/>
    <property type="project" value="InterPro"/>
</dbReference>
<sequence length="349" mass="39464">MKKSKIAILGPVGISIPPKKQGGIEWMVYYLVEGLAKKGYQVLLFAPKGTKTSAKLIPVCQKPMEEYKLSSEAEASRKLRLELSILANTLSELIKRRGKIGLVLNHMVDGGIFTNLEKLLKIPVFHTLHLPIYQELAEVYKKTDARLITISDNQRKNFPALNYATTIYNGIDLKNFDFSKKPKNYFLFAGKIRPSKNPLDAIKAVKKSGEKLLLIGKISDERYFKSKIKPLLSKNITYLGEVSVLKIKQIYAGAKALLFPIKWQEPFGLVMIEAMASGAPVIAYPAGAVPEVVKDKETGFIVKNLNEMEKAIKNIDKIDRRRCRERVGKYFSAEKMVDDYEKIIKRQLK</sequence>
<dbReference type="Pfam" id="PF00534">
    <property type="entry name" value="Glycos_transf_1"/>
    <property type="match status" value="1"/>
</dbReference>
<dbReference type="Pfam" id="PF13439">
    <property type="entry name" value="Glyco_transf_4"/>
    <property type="match status" value="1"/>
</dbReference>
<dbReference type="PANTHER" id="PTHR12526:SF595">
    <property type="entry name" value="BLL5217 PROTEIN"/>
    <property type="match status" value="1"/>
</dbReference>
<name>A0A2H9T1N9_9BACT</name>
<dbReference type="InterPro" id="IPR028098">
    <property type="entry name" value="Glyco_trans_4-like_N"/>
</dbReference>
<dbReference type="CDD" id="cd03802">
    <property type="entry name" value="GT4_AviGT4-like"/>
    <property type="match status" value="1"/>
</dbReference>
<evidence type="ECO:0000259" key="2">
    <source>
        <dbReference type="Pfam" id="PF13439"/>
    </source>
</evidence>
<gene>
    <name evidence="3" type="ORF">COU98_00760</name>
</gene>
<reference evidence="4" key="1">
    <citation type="submission" date="2017-09" db="EMBL/GenBank/DDBJ databases">
        <title>Depth-based differentiation of microbial function through sediment-hosted aquifers and enrichment of novel symbionts in the deep terrestrial subsurface.</title>
        <authorList>
            <person name="Probst A.J."/>
            <person name="Ladd B."/>
            <person name="Jarett J.K."/>
            <person name="Geller-Mcgrath D.E."/>
            <person name="Sieber C.M.K."/>
            <person name="Emerson J.B."/>
            <person name="Anantharaman K."/>
            <person name="Thomas B.C."/>
            <person name="Malmstrom R."/>
            <person name="Stieglmeier M."/>
            <person name="Klingl A."/>
            <person name="Woyke T."/>
            <person name="Ryan C.M."/>
            <person name="Banfield J.F."/>
        </authorList>
    </citation>
    <scope>NUCLEOTIDE SEQUENCE [LARGE SCALE GENOMIC DNA]</scope>
</reference>
<evidence type="ECO:0000313" key="4">
    <source>
        <dbReference type="Proteomes" id="UP000236946"/>
    </source>
</evidence>
<accession>A0A2H9T1N9</accession>
<organism evidence="3 4">
    <name type="scientific">Candidatus Staskawiczbacteria bacterium CG10_big_fil_rev_8_21_14_0_10_38_10</name>
    <dbReference type="NCBI Taxonomy" id="1974891"/>
    <lineage>
        <taxon>Bacteria</taxon>
        <taxon>Candidatus Staskawicziibacteriota</taxon>
    </lineage>
</organism>
<feature type="domain" description="Glycosyl transferase family 1" evidence="1">
    <location>
        <begin position="179"/>
        <end position="318"/>
    </location>
</feature>
<evidence type="ECO:0008006" key="5">
    <source>
        <dbReference type="Google" id="ProtNLM"/>
    </source>
</evidence>
<dbReference type="AlphaFoldDB" id="A0A2H9T1N9"/>